<dbReference type="GO" id="GO:0016780">
    <property type="term" value="F:phosphotransferase activity, for other substituted phosphate groups"/>
    <property type="evidence" value="ECO:0007669"/>
    <property type="project" value="TreeGrafter"/>
</dbReference>
<name>A0A1F8F559_9BACT</name>
<evidence type="ECO:0000256" key="1">
    <source>
        <dbReference type="ARBA" id="ARBA00004141"/>
    </source>
</evidence>
<keyword evidence="5 7" id="KW-1133">Transmembrane helix</keyword>
<feature type="transmembrane region" description="Helical" evidence="7">
    <location>
        <begin position="252"/>
        <end position="276"/>
    </location>
</feature>
<accession>A0A1F8F559</accession>
<evidence type="ECO:0000256" key="2">
    <source>
        <dbReference type="ARBA" id="ARBA00006464"/>
    </source>
</evidence>
<evidence type="ECO:0000256" key="6">
    <source>
        <dbReference type="ARBA" id="ARBA00023136"/>
    </source>
</evidence>
<feature type="transmembrane region" description="Helical" evidence="7">
    <location>
        <begin position="102"/>
        <end position="120"/>
    </location>
</feature>
<reference evidence="9 10" key="1">
    <citation type="journal article" date="2016" name="Nat. Commun.">
        <title>Thousands of microbial genomes shed light on interconnected biogeochemical processes in an aquifer system.</title>
        <authorList>
            <person name="Anantharaman K."/>
            <person name="Brown C.T."/>
            <person name="Hug L.A."/>
            <person name="Sharon I."/>
            <person name="Castelle C.J."/>
            <person name="Probst A.J."/>
            <person name="Thomas B.C."/>
            <person name="Singh A."/>
            <person name="Wilkins M.J."/>
            <person name="Karaoz U."/>
            <person name="Brodie E.L."/>
            <person name="Williams K.H."/>
            <person name="Hubbard S.S."/>
            <person name="Banfield J.F."/>
        </authorList>
    </citation>
    <scope>NUCLEOTIDE SEQUENCE [LARGE SCALE GENOMIC DNA]</scope>
</reference>
<keyword evidence="4 7" id="KW-0812">Transmembrane</keyword>
<dbReference type="EMBL" id="MGJO01000065">
    <property type="protein sequence ID" value="OGN07730.1"/>
    <property type="molecule type" value="Genomic_DNA"/>
</dbReference>
<dbReference type="AlphaFoldDB" id="A0A1F8F559"/>
<dbReference type="InterPro" id="IPR003362">
    <property type="entry name" value="Bact_transf"/>
</dbReference>
<sequence length="438" mass="50597">MKRVGLLILDIVTLYSALAITLFIRYSEDFSAQYAIHLLPFLFIFALWLLIFYISNLYDFGFLRNNLDFYSSLFRAILFASAISVSFFYLIPIFNITPKTNLMIFIIIFSGIVIINRTLFNKANASGFKKPLLVVGVNTQSLELAKYIEENPQLGYELKYIMDLAKGGVKTIDKVIKDDKINTVVISPETYQVPQIIDTFYRSLENRVTFKNLSSFYEQITNKVPLGAINQIWFLENLSEGSKKTYEELKRFLDVVFAVILEVFVIPFVPLIALAIKISSPGPVFYRQKRVGRNGKNFEIIKFRTMRNDAEKETGAIWAQENDPRTTWIGKIMRKTRIDELPQLSNILRGEMSFVGPRAERPEFHDKLKIEVPFYEERYIIKPGLTGWAQINYRYGSSVADAAEKLQYDLYYIKNRSLILDLGVILKTINIAMKQEGR</sequence>
<dbReference type="Pfam" id="PF02397">
    <property type="entry name" value="Bac_transf"/>
    <property type="match status" value="1"/>
</dbReference>
<evidence type="ECO:0000313" key="10">
    <source>
        <dbReference type="Proteomes" id="UP000178908"/>
    </source>
</evidence>
<comment type="similarity">
    <text evidence="2">Belongs to the bacterial sugar transferase family.</text>
</comment>
<evidence type="ECO:0000256" key="5">
    <source>
        <dbReference type="ARBA" id="ARBA00022989"/>
    </source>
</evidence>
<organism evidence="9 10">
    <name type="scientific">Candidatus Yanofskybacteria bacterium RIFCSPHIGHO2_02_FULL_39_10</name>
    <dbReference type="NCBI Taxonomy" id="1802674"/>
    <lineage>
        <taxon>Bacteria</taxon>
        <taxon>Candidatus Yanofskyibacteriota</taxon>
    </lineage>
</organism>
<feature type="transmembrane region" description="Helical" evidence="7">
    <location>
        <begin position="35"/>
        <end position="55"/>
    </location>
</feature>
<gene>
    <name evidence="9" type="ORF">A3C61_00060</name>
</gene>
<protein>
    <recommendedName>
        <fullName evidence="8">Bacterial sugar transferase domain-containing protein</fullName>
    </recommendedName>
</protein>
<feature type="transmembrane region" description="Helical" evidence="7">
    <location>
        <begin position="76"/>
        <end position="96"/>
    </location>
</feature>
<evidence type="ECO:0000256" key="3">
    <source>
        <dbReference type="ARBA" id="ARBA00022679"/>
    </source>
</evidence>
<dbReference type="PANTHER" id="PTHR30576:SF0">
    <property type="entry name" value="UNDECAPRENYL-PHOSPHATE N-ACETYLGALACTOSAMINYL 1-PHOSPHATE TRANSFERASE-RELATED"/>
    <property type="match status" value="1"/>
</dbReference>
<proteinExistence type="inferred from homology"/>
<dbReference type="PANTHER" id="PTHR30576">
    <property type="entry name" value="COLANIC BIOSYNTHESIS UDP-GLUCOSE LIPID CARRIER TRANSFERASE"/>
    <property type="match status" value="1"/>
</dbReference>
<comment type="caution">
    <text evidence="9">The sequence shown here is derived from an EMBL/GenBank/DDBJ whole genome shotgun (WGS) entry which is preliminary data.</text>
</comment>
<keyword evidence="3" id="KW-0808">Transferase</keyword>
<dbReference type="InterPro" id="IPR017475">
    <property type="entry name" value="EPS_sugar_tfrase"/>
</dbReference>
<evidence type="ECO:0000256" key="4">
    <source>
        <dbReference type="ARBA" id="ARBA00022692"/>
    </source>
</evidence>
<dbReference type="Proteomes" id="UP000178908">
    <property type="component" value="Unassembled WGS sequence"/>
</dbReference>
<comment type="subcellular location">
    <subcellularLocation>
        <location evidence="1">Membrane</location>
        <topology evidence="1">Multi-pass membrane protein</topology>
    </subcellularLocation>
</comment>
<feature type="domain" description="Bacterial sugar transferase" evidence="8">
    <location>
        <begin position="250"/>
        <end position="433"/>
    </location>
</feature>
<evidence type="ECO:0000313" key="9">
    <source>
        <dbReference type="EMBL" id="OGN07730.1"/>
    </source>
</evidence>
<evidence type="ECO:0000256" key="7">
    <source>
        <dbReference type="SAM" id="Phobius"/>
    </source>
</evidence>
<keyword evidence="6 7" id="KW-0472">Membrane</keyword>
<evidence type="ECO:0000259" key="8">
    <source>
        <dbReference type="Pfam" id="PF02397"/>
    </source>
</evidence>
<dbReference type="NCBIfam" id="TIGR03025">
    <property type="entry name" value="EPS_sugtrans"/>
    <property type="match status" value="1"/>
</dbReference>
<dbReference type="GO" id="GO:0016020">
    <property type="term" value="C:membrane"/>
    <property type="evidence" value="ECO:0007669"/>
    <property type="project" value="UniProtKB-SubCell"/>
</dbReference>